<dbReference type="GO" id="GO:0004806">
    <property type="term" value="F:triacylglycerol lipase activity"/>
    <property type="evidence" value="ECO:0007669"/>
    <property type="project" value="TreeGrafter"/>
</dbReference>
<dbReference type="GO" id="GO:0019433">
    <property type="term" value="P:triglyceride catabolic process"/>
    <property type="evidence" value="ECO:0007669"/>
    <property type="project" value="TreeGrafter"/>
</dbReference>
<dbReference type="Gene3D" id="3.40.50.720">
    <property type="entry name" value="NAD(P)-binding Rossmann-like Domain"/>
    <property type="match status" value="1"/>
</dbReference>
<organism evidence="4 5">
    <name type="scientific">Lentithecium fluviatile CBS 122367</name>
    <dbReference type="NCBI Taxonomy" id="1168545"/>
    <lineage>
        <taxon>Eukaryota</taxon>
        <taxon>Fungi</taxon>
        <taxon>Dikarya</taxon>
        <taxon>Ascomycota</taxon>
        <taxon>Pezizomycotina</taxon>
        <taxon>Dothideomycetes</taxon>
        <taxon>Pleosporomycetidae</taxon>
        <taxon>Pleosporales</taxon>
        <taxon>Massarineae</taxon>
        <taxon>Lentitheciaceae</taxon>
        <taxon>Lentithecium</taxon>
    </lineage>
</organism>
<dbReference type="PANTHER" id="PTHR44169">
    <property type="entry name" value="NADPH-DEPENDENT 1-ACYLDIHYDROXYACETONE PHOSPHATE REDUCTASE"/>
    <property type="match status" value="1"/>
</dbReference>
<gene>
    <name evidence="4" type="ORF">K458DRAFT_480314</name>
</gene>
<reference evidence="4" key="1">
    <citation type="journal article" date="2020" name="Stud. Mycol.">
        <title>101 Dothideomycetes genomes: a test case for predicting lifestyles and emergence of pathogens.</title>
        <authorList>
            <person name="Haridas S."/>
            <person name="Albert R."/>
            <person name="Binder M."/>
            <person name="Bloem J."/>
            <person name="Labutti K."/>
            <person name="Salamov A."/>
            <person name="Andreopoulos B."/>
            <person name="Baker S."/>
            <person name="Barry K."/>
            <person name="Bills G."/>
            <person name="Bluhm B."/>
            <person name="Cannon C."/>
            <person name="Castanera R."/>
            <person name="Culley D."/>
            <person name="Daum C."/>
            <person name="Ezra D."/>
            <person name="Gonzalez J."/>
            <person name="Henrissat B."/>
            <person name="Kuo A."/>
            <person name="Liang C."/>
            <person name="Lipzen A."/>
            <person name="Lutzoni F."/>
            <person name="Magnuson J."/>
            <person name="Mondo S."/>
            <person name="Nolan M."/>
            <person name="Ohm R."/>
            <person name="Pangilinan J."/>
            <person name="Park H.-J."/>
            <person name="Ramirez L."/>
            <person name="Alfaro M."/>
            <person name="Sun H."/>
            <person name="Tritt A."/>
            <person name="Yoshinaga Y."/>
            <person name="Zwiers L.-H."/>
            <person name="Turgeon B."/>
            <person name="Goodwin S."/>
            <person name="Spatafora J."/>
            <person name="Crous P."/>
            <person name="Grigoriev I."/>
        </authorList>
    </citation>
    <scope>NUCLEOTIDE SEQUENCE</scope>
    <source>
        <strain evidence="4">CBS 122367</strain>
    </source>
</reference>
<evidence type="ECO:0000313" key="5">
    <source>
        <dbReference type="Proteomes" id="UP000799291"/>
    </source>
</evidence>
<dbReference type="Proteomes" id="UP000799291">
    <property type="component" value="Unassembled WGS sequence"/>
</dbReference>
<dbReference type="PRINTS" id="PR00081">
    <property type="entry name" value="GDHRDH"/>
</dbReference>
<dbReference type="OrthoDB" id="2102561at2759"/>
<keyword evidence="5" id="KW-1185">Reference proteome</keyword>
<evidence type="ECO:0000313" key="4">
    <source>
        <dbReference type="EMBL" id="KAF2679664.1"/>
    </source>
</evidence>
<evidence type="ECO:0000256" key="1">
    <source>
        <dbReference type="ARBA" id="ARBA00006484"/>
    </source>
</evidence>
<dbReference type="SUPFAM" id="SSF51735">
    <property type="entry name" value="NAD(P)-binding Rossmann-fold domains"/>
    <property type="match status" value="1"/>
</dbReference>
<dbReference type="GO" id="GO:0005783">
    <property type="term" value="C:endoplasmic reticulum"/>
    <property type="evidence" value="ECO:0007669"/>
    <property type="project" value="TreeGrafter"/>
</dbReference>
<dbReference type="PRINTS" id="PR00080">
    <property type="entry name" value="SDRFAMILY"/>
</dbReference>
<dbReference type="AlphaFoldDB" id="A0A6G1IN41"/>
<dbReference type="EMBL" id="MU005602">
    <property type="protein sequence ID" value="KAF2679664.1"/>
    <property type="molecule type" value="Genomic_DNA"/>
</dbReference>
<comment type="similarity">
    <text evidence="1 3">Belongs to the short-chain dehydrogenases/reductases (SDR) family.</text>
</comment>
<dbReference type="GO" id="GO:0005811">
    <property type="term" value="C:lipid droplet"/>
    <property type="evidence" value="ECO:0007669"/>
    <property type="project" value="TreeGrafter"/>
</dbReference>
<evidence type="ECO:0000256" key="2">
    <source>
        <dbReference type="ARBA" id="ARBA00023002"/>
    </source>
</evidence>
<accession>A0A6G1IN41</accession>
<evidence type="ECO:0000256" key="3">
    <source>
        <dbReference type="RuleBase" id="RU000363"/>
    </source>
</evidence>
<sequence>MSPRTVLITGSSAGGIGHALVLAFQKHNYTVFATARSLAKMSDFGTLPNVHPIALDVTSPESIAAAVKEVDAKTGGKLDVLVNNAGGGYVIPVLDTDVEVAKAIFEVNYWAIVRMLKAFGDMCAGVLNLPFQSTYNASKAAVNMLSETLHLELAPFHVRVITLMAGNVASNISANMPAATSQYSDMPTKQFAEEVVAAVVGESEAKLWKGSDVTLIRVVTGLMPTWVLDRFMIANGRGLAKIPQV</sequence>
<dbReference type="InterPro" id="IPR002347">
    <property type="entry name" value="SDR_fam"/>
</dbReference>
<name>A0A6G1IN41_9PLEO</name>
<dbReference type="GO" id="GO:0000140">
    <property type="term" value="F:acylglycerone-phosphate reductase (NADP+) activity"/>
    <property type="evidence" value="ECO:0007669"/>
    <property type="project" value="TreeGrafter"/>
</dbReference>
<dbReference type="InterPro" id="IPR036291">
    <property type="entry name" value="NAD(P)-bd_dom_sf"/>
</dbReference>
<dbReference type="Pfam" id="PF00106">
    <property type="entry name" value="adh_short"/>
    <property type="match status" value="1"/>
</dbReference>
<dbReference type="GO" id="GO:0006654">
    <property type="term" value="P:phosphatidic acid biosynthetic process"/>
    <property type="evidence" value="ECO:0007669"/>
    <property type="project" value="TreeGrafter"/>
</dbReference>
<keyword evidence="2" id="KW-0560">Oxidoreductase</keyword>
<protein>
    <submittedName>
        <fullName evidence="4">NAD(P)-binding protein</fullName>
    </submittedName>
</protein>
<proteinExistence type="inferred from homology"/>
<dbReference type="PANTHER" id="PTHR44169:SF6">
    <property type="entry name" value="NADPH-DEPENDENT 1-ACYLDIHYDROXYACETONE PHOSPHATE REDUCTASE"/>
    <property type="match status" value="1"/>
</dbReference>